<name>A0A6J4VH15_9BACT</name>
<reference evidence="4" key="1">
    <citation type="submission" date="2020-02" db="EMBL/GenBank/DDBJ databases">
        <authorList>
            <person name="Meier V. D."/>
        </authorList>
    </citation>
    <scope>NUCLEOTIDE SEQUENCE</scope>
    <source>
        <strain evidence="4">AVDCRST_MAG59</strain>
    </source>
</reference>
<sequence>MAQQSSFDIVSDYDAQELKNALDQAEREIVTRFDLKATGTTIEHKGEELTINTDSEHTLRTVRDVLESKLIKRGLSLKILDYGKEEPASGGRVRQVVKLQKGIPEELAKQINKRIRDEFKKVSPQIQGSAIRVNAKNKDDLQAVIAALKAEDHPVALQFTNYR</sequence>
<dbReference type="Pfam" id="PF04461">
    <property type="entry name" value="YajQ"/>
    <property type="match status" value="1"/>
</dbReference>
<dbReference type="InterPro" id="IPR036183">
    <property type="entry name" value="YajQ-like_sf"/>
</dbReference>
<evidence type="ECO:0000313" key="4">
    <source>
        <dbReference type="EMBL" id="CAA9578288.1"/>
    </source>
</evidence>
<organism evidence="4">
    <name type="scientific">uncultured Thermomicrobiales bacterium</name>
    <dbReference type="NCBI Taxonomy" id="1645740"/>
    <lineage>
        <taxon>Bacteria</taxon>
        <taxon>Pseudomonadati</taxon>
        <taxon>Thermomicrobiota</taxon>
        <taxon>Thermomicrobia</taxon>
        <taxon>Thermomicrobiales</taxon>
        <taxon>environmental samples</taxon>
    </lineage>
</organism>
<proteinExistence type="inferred from homology"/>
<dbReference type="HAMAP" id="MF_00632">
    <property type="entry name" value="UPF0234"/>
    <property type="match status" value="1"/>
</dbReference>
<comment type="similarity">
    <text evidence="2 3">Belongs to the YajQ family.</text>
</comment>
<dbReference type="AlphaFoldDB" id="A0A6J4VH15"/>
<dbReference type="InterPro" id="IPR035570">
    <property type="entry name" value="UPF0234_N"/>
</dbReference>
<accession>A0A6J4VH15</accession>
<protein>
    <recommendedName>
        <fullName evidence="3">Nucleotide-binding protein AVDCRST_MAG59-4446</fullName>
    </recommendedName>
</protein>
<dbReference type="SUPFAM" id="SSF89963">
    <property type="entry name" value="YajQ-like"/>
    <property type="match status" value="2"/>
</dbReference>
<dbReference type="Gene3D" id="3.30.70.990">
    <property type="entry name" value="YajQ-like, domain 2"/>
    <property type="match status" value="1"/>
</dbReference>
<evidence type="ECO:0000256" key="2">
    <source>
        <dbReference type="ARBA" id="ARBA00093450"/>
    </source>
</evidence>
<gene>
    <name evidence="4" type="ORF">AVDCRST_MAG59-4446</name>
</gene>
<dbReference type="InterPro" id="IPR035571">
    <property type="entry name" value="UPF0234-like_C"/>
</dbReference>
<dbReference type="PANTHER" id="PTHR30476:SF0">
    <property type="entry name" value="UPF0234 PROTEIN YAJQ"/>
    <property type="match status" value="1"/>
</dbReference>
<dbReference type="NCBIfam" id="NF003819">
    <property type="entry name" value="PRK05412.1"/>
    <property type="match status" value="1"/>
</dbReference>
<keyword evidence="1 3" id="KW-0547">Nucleotide-binding</keyword>
<dbReference type="InterPro" id="IPR007551">
    <property type="entry name" value="YajQ/Smlt4090-like"/>
</dbReference>
<dbReference type="Gene3D" id="3.30.70.860">
    <property type="match status" value="1"/>
</dbReference>
<dbReference type="PANTHER" id="PTHR30476">
    <property type="entry name" value="UPF0234 PROTEIN YAJQ"/>
    <property type="match status" value="1"/>
</dbReference>
<dbReference type="GO" id="GO:0005829">
    <property type="term" value="C:cytosol"/>
    <property type="evidence" value="ECO:0007669"/>
    <property type="project" value="TreeGrafter"/>
</dbReference>
<evidence type="ECO:0000256" key="3">
    <source>
        <dbReference type="HAMAP-Rule" id="MF_00632"/>
    </source>
</evidence>
<dbReference type="EMBL" id="CADCWF010000320">
    <property type="protein sequence ID" value="CAA9578288.1"/>
    <property type="molecule type" value="Genomic_DNA"/>
</dbReference>
<comment type="function">
    <text evidence="3">Nucleotide-binding protein.</text>
</comment>
<dbReference type="GO" id="GO:0000166">
    <property type="term" value="F:nucleotide binding"/>
    <property type="evidence" value="ECO:0007669"/>
    <property type="project" value="UniProtKB-UniRule"/>
</dbReference>
<dbReference type="CDD" id="cd11740">
    <property type="entry name" value="YajQ_like"/>
    <property type="match status" value="1"/>
</dbReference>
<evidence type="ECO:0000256" key="1">
    <source>
        <dbReference type="ARBA" id="ARBA00022741"/>
    </source>
</evidence>